<dbReference type="GO" id="GO:0016740">
    <property type="term" value="F:transferase activity"/>
    <property type="evidence" value="ECO:0007669"/>
    <property type="project" value="UniProtKB-KW"/>
</dbReference>
<dbReference type="RefSeq" id="WP_412107830.1">
    <property type="nucleotide sequence ID" value="NZ_CACRSQ010000002.1"/>
</dbReference>
<name>A0A6N2R1Z2_9FIRM</name>
<dbReference type="InterPro" id="IPR029044">
    <property type="entry name" value="Nucleotide-diphossugar_trans"/>
</dbReference>
<keyword evidence="1" id="KW-0808">Transferase</keyword>
<proteinExistence type="predicted"/>
<gene>
    <name evidence="1" type="ORF">ACLFYP115_00200</name>
</gene>
<sequence length="301" mass="35393">MSKPLLSLCMPTNGVVEWVFPVLESIYKQGCDNSLFEVVITDNGNNFEFKRLIKKYASEHDNILYAETKVLPFHNEIESYKRASGELIKFVNHRTLLIDGTLQILIDFIDRHKEKKPIIYYSNGVLMLERKENMFKTFDEFVCNLSYWSSWSTGMTIWKSDFEKLPVDISNFNELFPHMDVLFAEKERENYIIDNRKIFNELPVNGISKAKYDLFYAFCVEYLAIILKLLINGDIKTSTFLTIKNDNLIFISRLYLNFVIRKNPCSYDLSSLKNSIKVFYSRKELFFAVFKLSLNKIKRKG</sequence>
<protein>
    <submittedName>
        <fullName evidence="1">Glycosyl transferase family 2</fullName>
    </submittedName>
</protein>
<organism evidence="1">
    <name type="scientific">Anaerostipes caccae</name>
    <dbReference type="NCBI Taxonomy" id="105841"/>
    <lineage>
        <taxon>Bacteria</taxon>
        <taxon>Bacillati</taxon>
        <taxon>Bacillota</taxon>
        <taxon>Clostridia</taxon>
        <taxon>Lachnospirales</taxon>
        <taxon>Lachnospiraceae</taxon>
        <taxon>Anaerostipes</taxon>
    </lineage>
</organism>
<reference evidence="1" key="1">
    <citation type="submission" date="2019-11" db="EMBL/GenBank/DDBJ databases">
        <authorList>
            <person name="Feng L."/>
        </authorList>
    </citation>
    <scope>NUCLEOTIDE SEQUENCE</scope>
    <source>
        <strain evidence="1">AcaccaeLFYP115</strain>
    </source>
</reference>
<evidence type="ECO:0000313" key="1">
    <source>
        <dbReference type="EMBL" id="VYS74756.1"/>
    </source>
</evidence>
<dbReference type="SUPFAM" id="SSF53448">
    <property type="entry name" value="Nucleotide-diphospho-sugar transferases"/>
    <property type="match status" value="1"/>
</dbReference>
<dbReference type="EMBL" id="CACRSQ010000002">
    <property type="protein sequence ID" value="VYS74756.1"/>
    <property type="molecule type" value="Genomic_DNA"/>
</dbReference>
<dbReference type="AlphaFoldDB" id="A0A6N2R1Z2"/>
<accession>A0A6N2R1Z2</accession>
<dbReference type="Gene3D" id="3.90.550.10">
    <property type="entry name" value="Spore Coat Polysaccharide Biosynthesis Protein SpsA, Chain A"/>
    <property type="match status" value="1"/>
</dbReference>